<protein>
    <submittedName>
        <fullName evidence="1">Uncharacterized protein</fullName>
    </submittedName>
</protein>
<accession>A0ACD0P0C3</accession>
<evidence type="ECO:0000313" key="2">
    <source>
        <dbReference type="Proteomes" id="UP000245626"/>
    </source>
</evidence>
<name>A0ACD0P0C3_9BASI</name>
<proteinExistence type="predicted"/>
<keyword evidence="2" id="KW-1185">Reference proteome</keyword>
<sequence>AAPTQELSDRTFGLFFPSYWSYKAPWLKGSKPNWCKGFPFPSIPSFGGGDKGKCDIFWYKILNWKYCTSGNQPSPLPGGCNPPSNGGGGPVCKDGFQLTYSDYKTVATSGVYQGKTVGAAASDPSYLTYGLTKTIDDCLDACDAVQGCVFVNFYQDNADSPEDVNDLPDSVKPKYVKGNYTCAMFSKCLGTESNTNYGGQQDPTYITESSGYCKSGKC</sequence>
<organism evidence="1 2">
    <name type="scientific">Violaceomyces palustris</name>
    <dbReference type="NCBI Taxonomy" id="1673888"/>
    <lineage>
        <taxon>Eukaryota</taxon>
        <taxon>Fungi</taxon>
        <taxon>Dikarya</taxon>
        <taxon>Basidiomycota</taxon>
        <taxon>Ustilaginomycotina</taxon>
        <taxon>Ustilaginomycetes</taxon>
        <taxon>Violaceomycetales</taxon>
        <taxon>Violaceomycetaceae</taxon>
        <taxon>Violaceomyces</taxon>
    </lineage>
</organism>
<feature type="non-terminal residue" evidence="1">
    <location>
        <position position="218"/>
    </location>
</feature>
<feature type="non-terminal residue" evidence="1">
    <location>
        <position position="1"/>
    </location>
</feature>
<evidence type="ECO:0000313" key="1">
    <source>
        <dbReference type="EMBL" id="PWN51512.1"/>
    </source>
</evidence>
<dbReference type="Proteomes" id="UP000245626">
    <property type="component" value="Unassembled WGS sequence"/>
</dbReference>
<reference evidence="1 2" key="1">
    <citation type="journal article" date="2018" name="Mol. Biol. Evol.">
        <title>Broad Genomic Sampling Reveals a Smut Pathogenic Ancestry of the Fungal Clade Ustilaginomycotina.</title>
        <authorList>
            <person name="Kijpornyongpan T."/>
            <person name="Mondo S.J."/>
            <person name="Barry K."/>
            <person name="Sandor L."/>
            <person name="Lee J."/>
            <person name="Lipzen A."/>
            <person name="Pangilinan J."/>
            <person name="LaButti K."/>
            <person name="Hainaut M."/>
            <person name="Henrissat B."/>
            <person name="Grigoriev I.V."/>
            <person name="Spatafora J.W."/>
            <person name="Aime M.C."/>
        </authorList>
    </citation>
    <scope>NUCLEOTIDE SEQUENCE [LARGE SCALE GENOMIC DNA]</scope>
    <source>
        <strain evidence="1 2">SA 807</strain>
    </source>
</reference>
<dbReference type="EMBL" id="KZ819837">
    <property type="protein sequence ID" value="PWN51512.1"/>
    <property type="molecule type" value="Genomic_DNA"/>
</dbReference>
<gene>
    <name evidence="1" type="ORF">IE53DRAFT_304554</name>
</gene>